<evidence type="ECO:0000256" key="5">
    <source>
        <dbReference type="ARBA" id="ARBA00023154"/>
    </source>
</evidence>
<evidence type="ECO:0000313" key="12">
    <source>
        <dbReference type="Proteomes" id="UP001206595"/>
    </source>
</evidence>
<feature type="domain" description="Alanine dehydrogenase/pyridine nucleotide transhydrogenase N-terminal" evidence="10">
    <location>
        <begin position="20"/>
        <end position="151"/>
    </location>
</feature>
<feature type="domain" description="Alanine dehydrogenase/pyridine nucleotide transhydrogenase NAD(H)-binding" evidence="9">
    <location>
        <begin position="188"/>
        <end position="388"/>
    </location>
</feature>
<dbReference type="RefSeq" id="XP_051444534.1">
    <property type="nucleotide sequence ID" value="XM_051589090.1"/>
</dbReference>
<dbReference type="InterPro" id="IPR032095">
    <property type="entry name" value="Sacchrp_dh-like_C"/>
</dbReference>
<dbReference type="Pfam" id="PF03435">
    <property type="entry name" value="Sacchrp_dh_NADP"/>
    <property type="match status" value="1"/>
</dbReference>
<comment type="caution">
    <text evidence="11">The sequence shown here is derived from an EMBL/GenBank/DDBJ whole genome shotgun (WGS) entry which is preliminary data.</text>
</comment>
<dbReference type="InterPro" id="IPR051168">
    <property type="entry name" value="AASS"/>
</dbReference>
<dbReference type="PANTHER" id="PTHR11133">
    <property type="entry name" value="SACCHAROPINE DEHYDROGENASE"/>
    <property type="match status" value="1"/>
</dbReference>
<evidence type="ECO:0000256" key="2">
    <source>
        <dbReference type="ARBA" id="ARBA00004720"/>
    </source>
</evidence>
<dbReference type="GO" id="GO:0004753">
    <property type="term" value="F:saccharopine dehydrogenase activity"/>
    <property type="evidence" value="ECO:0007669"/>
    <property type="project" value="TreeGrafter"/>
</dbReference>
<evidence type="ECO:0000256" key="1">
    <source>
        <dbReference type="ARBA" id="ARBA00004682"/>
    </source>
</evidence>
<dbReference type="GO" id="GO:0005737">
    <property type="term" value="C:cytoplasm"/>
    <property type="evidence" value="ECO:0007669"/>
    <property type="project" value="TreeGrafter"/>
</dbReference>
<dbReference type="EMBL" id="MU620919">
    <property type="protein sequence ID" value="KAI8579530.1"/>
    <property type="molecule type" value="Genomic_DNA"/>
</dbReference>
<proteinExistence type="inferred from homology"/>
<dbReference type="Gene3D" id="3.30.360.10">
    <property type="entry name" value="Dihydrodipicolinate Reductase, domain 2"/>
    <property type="match status" value="1"/>
</dbReference>
<dbReference type="SUPFAM" id="SSF52283">
    <property type="entry name" value="Formate/glycerate dehydrogenase catalytic domain-like"/>
    <property type="match status" value="1"/>
</dbReference>
<evidence type="ECO:0000256" key="3">
    <source>
        <dbReference type="ARBA" id="ARBA00022857"/>
    </source>
</evidence>
<dbReference type="FunFam" id="3.40.50.720:FF:000087">
    <property type="entry name" value="alpha-aminoadipic semialdehyde synthase, mitochondrial"/>
    <property type="match status" value="1"/>
</dbReference>
<evidence type="ECO:0008006" key="13">
    <source>
        <dbReference type="Google" id="ProtNLM"/>
    </source>
</evidence>
<dbReference type="SUPFAM" id="SSF51735">
    <property type="entry name" value="NAD(P)-binding Rossmann-fold domains"/>
    <property type="match status" value="1"/>
</dbReference>
<dbReference type="SUPFAM" id="SSF55347">
    <property type="entry name" value="Glyceraldehyde-3-phosphate dehydrogenase-like, C-terminal domain"/>
    <property type="match status" value="1"/>
</dbReference>
<keyword evidence="3" id="KW-0521">NADP</keyword>
<dbReference type="AlphaFoldDB" id="A0AAD5EAW8"/>
<dbReference type="InterPro" id="IPR005097">
    <property type="entry name" value="Sacchrp_dh_NADP-bd"/>
</dbReference>
<dbReference type="FunFam" id="3.30.360.10:FF:000008">
    <property type="entry name" value="Alpha-aminoadipic semialdehyde synthase, mitochondrial"/>
    <property type="match status" value="1"/>
</dbReference>
<keyword evidence="12" id="KW-1185">Reference proteome</keyword>
<gene>
    <name evidence="11" type="ORF">K450DRAFT_241435</name>
</gene>
<dbReference type="InterPro" id="IPR007698">
    <property type="entry name" value="AlaDH/PNT_NAD(H)-bd"/>
</dbReference>
<keyword evidence="5" id="KW-0457">Lysine biosynthesis</keyword>
<evidence type="ECO:0000313" key="11">
    <source>
        <dbReference type="EMBL" id="KAI8579530.1"/>
    </source>
</evidence>
<dbReference type="SMART" id="SM01002">
    <property type="entry name" value="AlaDh_PNT_C"/>
    <property type="match status" value="1"/>
</dbReference>
<organism evidence="11 12">
    <name type="scientific">Umbelopsis ramanniana AG</name>
    <dbReference type="NCBI Taxonomy" id="1314678"/>
    <lineage>
        <taxon>Eukaryota</taxon>
        <taxon>Fungi</taxon>
        <taxon>Fungi incertae sedis</taxon>
        <taxon>Mucoromycota</taxon>
        <taxon>Mucoromycotina</taxon>
        <taxon>Umbelopsidomycetes</taxon>
        <taxon>Umbelopsidales</taxon>
        <taxon>Umbelopsidaceae</taxon>
        <taxon>Umbelopsis</taxon>
    </lineage>
</organism>
<dbReference type="Pfam" id="PF16653">
    <property type="entry name" value="Sacchrp_dh_C"/>
    <property type="match status" value="1"/>
</dbReference>
<dbReference type="GO" id="GO:0019878">
    <property type="term" value="P:lysine biosynthetic process via aminoadipic acid"/>
    <property type="evidence" value="ECO:0007669"/>
    <property type="project" value="TreeGrafter"/>
</dbReference>
<evidence type="ECO:0000256" key="7">
    <source>
        <dbReference type="ARBA" id="ARBA00025744"/>
    </source>
</evidence>
<dbReference type="FunFam" id="3.40.50.720:FF:000072">
    <property type="entry name" value="Saccharopine dehydrogenase [NADP(+), L-glutamate-forming]"/>
    <property type="match status" value="1"/>
</dbReference>
<name>A0AAD5EAW8_UMBRA</name>
<evidence type="ECO:0000256" key="8">
    <source>
        <dbReference type="SAM" id="MobiDB-lite"/>
    </source>
</evidence>
<keyword evidence="6" id="KW-0511">Multifunctional enzyme</keyword>
<reference evidence="11" key="1">
    <citation type="submission" date="2021-06" db="EMBL/GenBank/DDBJ databases">
        <authorList>
            <consortium name="DOE Joint Genome Institute"/>
            <person name="Mondo S.J."/>
            <person name="Amses K.R."/>
            <person name="Simmons D.R."/>
            <person name="Longcore J.E."/>
            <person name="Seto K."/>
            <person name="Alves G.H."/>
            <person name="Bonds A.E."/>
            <person name="Quandt C.A."/>
            <person name="Davis W.J."/>
            <person name="Chang Y."/>
            <person name="Letcher P.M."/>
            <person name="Powell M.J."/>
            <person name="Kuo A."/>
            <person name="Labutti K."/>
            <person name="Pangilinan J."/>
            <person name="Andreopoulos W."/>
            <person name="Tritt A."/>
            <person name="Riley R."/>
            <person name="Hundley H."/>
            <person name="Johnson J."/>
            <person name="Lipzen A."/>
            <person name="Barry K."/>
            <person name="Berbee M.L."/>
            <person name="Buchler N.E."/>
            <person name="Grigoriev I.V."/>
            <person name="Spatafora J.W."/>
            <person name="Stajich J.E."/>
            <person name="James T.Y."/>
        </authorList>
    </citation>
    <scope>NUCLEOTIDE SEQUENCE</scope>
    <source>
        <strain evidence="11">AG</strain>
    </source>
</reference>
<dbReference type="GeneID" id="75914435"/>
<dbReference type="InterPro" id="IPR007886">
    <property type="entry name" value="AlaDH/PNT_N"/>
</dbReference>
<dbReference type="PANTHER" id="PTHR11133:SF22">
    <property type="entry name" value="ALPHA-AMINOADIPIC SEMIALDEHYDE SYNTHASE, MITOCHONDRIAL"/>
    <property type="match status" value="1"/>
</dbReference>
<feature type="region of interest" description="Disordered" evidence="8">
    <location>
        <begin position="918"/>
        <end position="939"/>
    </location>
</feature>
<evidence type="ECO:0000256" key="4">
    <source>
        <dbReference type="ARBA" id="ARBA00023002"/>
    </source>
</evidence>
<comment type="pathway">
    <text evidence="1">Amino-acid degradation; L-lysine degradation via saccharopine pathway; glutaryl-CoA from L-lysine: step 1/6.</text>
</comment>
<evidence type="ECO:0000256" key="6">
    <source>
        <dbReference type="ARBA" id="ARBA00023268"/>
    </source>
</evidence>
<protein>
    <recommendedName>
        <fullName evidence="13">Saccharopine dehydrogenase (NAD(+), L-glutamate-forming)</fullName>
    </recommendedName>
</protein>
<sequence>MYRLRQAVPRHQTRSVTTIALRRESKSRWERRVALTPQGVESLIKETGAKVLVQPSTNRVYNEQQYIKAGAQIAEDISSADVILGIKEVPVEELIPNKTYMFFSHTHKGTPKNMPMLQSILDKNITLIDYEQMTAASGKRVVAFGKYAGNAGMINSLHGLGHRFLGLGYNTPFMYAASAHTYRTLQDAKAAISAIGSQIESEGTPKDFGPLTFTFTGAGNVAQGALEVFRTLPHEVVPVIDLPKIVQDKNPNLKKLYVTQAAIGDYTSRKDGSGFDQSEYLAKPELYQSDYHTNVAPYTTSTITGAYWDARYPRLLSNEQLKELQLKKEQGLIDKGRVIALTDIVADVNGAFECFSHATPVDDPFYYYDAVKDIVHKDVEKPGYQILGVDILPAELPLESSQHFSNVLSPYLKELVLKNGDNKEAKLTLDNAVIADKGKLTEKHHGLYKFLETPSGSRTPSGVKPQKKVLLLGSGLVAKPLVERLLKRDDVHLKIASNSQPEAKALAYGHANASIAGLDIADTESLDKLVSGADVVISLVPAFLHTKVAESCIRERKHMVTASYVSKEMKALEKRAQDAGILIMNEIGLDPGIDHLSAMKIIDSVHQSGGQVNSFVSWCGGLPAPEASGVPLGYKFSWSPRGVLTAGGNDATFLMNGRTYHIPGTDLLKEHFSTVPVPTKGFAFEGVANRDSLSYIETYNLGSTKTMDTMFRGTLRYQGYSDLMHAFKKLGLLDANKTVGRCDTWATFFDSVVGIKHTDAASRRDAILDRLQLSPSNPLVPKIFEALEWLSLTNSNGSSATAFPAAEQIAPLDAFSALLASKLSYQPGERDMIAMHHEFGVVQHNGELQTMTSTLITYGDSQHTAMAKTVGLPCAMAVELVLDGRIPEQGVLVPTAKHVYEPILHELEQEGIQFLEQTRPRVSSEQPLIPGGSGLWNSQ</sequence>
<evidence type="ECO:0000259" key="10">
    <source>
        <dbReference type="SMART" id="SM01003"/>
    </source>
</evidence>
<dbReference type="Pfam" id="PF05222">
    <property type="entry name" value="AlaDh_PNT_N"/>
    <property type="match status" value="1"/>
</dbReference>
<dbReference type="InterPro" id="IPR036291">
    <property type="entry name" value="NAD(P)-bd_dom_sf"/>
</dbReference>
<dbReference type="Gene3D" id="3.40.50.720">
    <property type="entry name" value="NAD(P)-binding Rossmann-like Domain"/>
    <property type="match status" value="2"/>
</dbReference>
<accession>A0AAD5EAW8</accession>
<dbReference type="CDD" id="cd12189">
    <property type="entry name" value="LKR_SDH_like"/>
    <property type="match status" value="1"/>
</dbReference>
<evidence type="ECO:0000259" key="9">
    <source>
        <dbReference type="SMART" id="SM01002"/>
    </source>
</evidence>
<keyword evidence="5" id="KW-0028">Amino-acid biosynthesis</keyword>
<reference evidence="11" key="2">
    <citation type="journal article" date="2022" name="Proc. Natl. Acad. Sci. U.S.A.">
        <title>Diploid-dominant life cycles characterize the early evolution of Fungi.</title>
        <authorList>
            <person name="Amses K.R."/>
            <person name="Simmons D.R."/>
            <person name="Longcore J.E."/>
            <person name="Mondo S.J."/>
            <person name="Seto K."/>
            <person name="Jeronimo G.H."/>
            <person name="Bonds A.E."/>
            <person name="Quandt C.A."/>
            <person name="Davis W.J."/>
            <person name="Chang Y."/>
            <person name="Federici B.A."/>
            <person name="Kuo A."/>
            <person name="LaButti K."/>
            <person name="Pangilinan J."/>
            <person name="Andreopoulos W."/>
            <person name="Tritt A."/>
            <person name="Riley R."/>
            <person name="Hundley H."/>
            <person name="Johnson J."/>
            <person name="Lipzen A."/>
            <person name="Barry K."/>
            <person name="Lang B.F."/>
            <person name="Cuomo C.A."/>
            <person name="Buchler N.E."/>
            <person name="Grigoriev I.V."/>
            <person name="Spatafora J.W."/>
            <person name="Stajich J.E."/>
            <person name="James T.Y."/>
        </authorList>
    </citation>
    <scope>NUCLEOTIDE SEQUENCE</scope>
    <source>
        <strain evidence="11">AG</strain>
    </source>
</reference>
<dbReference type="SMART" id="SM01003">
    <property type="entry name" value="AlaDh_PNT_N"/>
    <property type="match status" value="1"/>
</dbReference>
<comment type="pathway">
    <text evidence="2">Amino-acid degradation; L-lysine degradation via saccharopine pathway; glutaryl-CoA from L-lysine: step 2/6.</text>
</comment>
<dbReference type="Proteomes" id="UP001206595">
    <property type="component" value="Unassembled WGS sequence"/>
</dbReference>
<keyword evidence="4" id="KW-0560">Oxidoreductase</keyword>
<dbReference type="Gene3D" id="1.10.1870.10">
    <property type="entry name" value="Domain 3, Saccharopine reductase"/>
    <property type="match status" value="1"/>
</dbReference>
<comment type="similarity">
    <text evidence="7">In the C-terminal section; belongs to the saccharopine dehydrogenase family.</text>
</comment>